<protein>
    <submittedName>
        <fullName evidence="1">DNA recombination protein RmuC</fullName>
    </submittedName>
</protein>
<proteinExistence type="predicted"/>
<reference evidence="1 2" key="1">
    <citation type="submission" date="2018-09" db="EMBL/GenBank/DDBJ databases">
        <title>Metagenome Assembled Genomes from an Advanced Water Purification Facility.</title>
        <authorList>
            <person name="Stamps B.W."/>
            <person name="Spear J.R."/>
        </authorList>
    </citation>
    <scope>NUCLEOTIDE SEQUENCE [LARGE SCALE GENOMIC DNA]</scope>
    <source>
        <strain evidence="1">Bin_29_2</strain>
    </source>
</reference>
<dbReference type="Proteomes" id="UP000321797">
    <property type="component" value="Unassembled WGS sequence"/>
</dbReference>
<sequence>GKFATVLEKTRKQLDAARNTIDTAGVRSRAIERKLRGVESLPVPEADTLLGGFGDGVDEFSEVDIEFS</sequence>
<comment type="caution">
    <text evidence="1">The sequence shown here is derived from an EMBL/GenBank/DDBJ whole genome shotgun (WGS) entry which is preliminary data.</text>
</comment>
<organism evidence="1 2">
    <name type="scientific">Mycolicibacter arupensis</name>
    <dbReference type="NCBI Taxonomy" id="342002"/>
    <lineage>
        <taxon>Bacteria</taxon>
        <taxon>Bacillati</taxon>
        <taxon>Actinomycetota</taxon>
        <taxon>Actinomycetes</taxon>
        <taxon>Mycobacteriales</taxon>
        <taxon>Mycobacteriaceae</taxon>
        <taxon>Mycolicibacter</taxon>
    </lineage>
</organism>
<evidence type="ECO:0000313" key="1">
    <source>
        <dbReference type="EMBL" id="TXI53977.1"/>
    </source>
</evidence>
<dbReference type="AlphaFoldDB" id="A0A5C7XWP4"/>
<feature type="non-terminal residue" evidence="1">
    <location>
        <position position="1"/>
    </location>
</feature>
<gene>
    <name evidence="1" type="ORF">E6Q54_15720</name>
</gene>
<dbReference type="EMBL" id="SSGD01000094">
    <property type="protein sequence ID" value="TXI53977.1"/>
    <property type="molecule type" value="Genomic_DNA"/>
</dbReference>
<evidence type="ECO:0000313" key="2">
    <source>
        <dbReference type="Proteomes" id="UP000321797"/>
    </source>
</evidence>
<name>A0A5C7XWP4_9MYCO</name>
<accession>A0A5C7XWP4</accession>